<evidence type="ECO:0000313" key="2">
    <source>
        <dbReference type="Proteomes" id="UP001055811"/>
    </source>
</evidence>
<protein>
    <submittedName>
        <fullName evidence="1">Uncharacterized protein</fullName>
    </submittedName>
</protein>
<gene>
    <name evidence="1" type="ORF">L2E82_47676</name>
</gene>
<comment type="caution">
    <text evidence="1">The sequence shown here is derived from an EMBL/GenBank/DDBJ whole genome shotgun (WGS) entry which is preliminary data.</text>
</comment>
<name>A0ACB8Z0C0_CICIN</name>
<reference evidence="1 2" key="2">
    <citation type="journal article" date="2022" name="Mol. Ecol. Resour.">
        <title>The genomes of chicory, endive, great burdock and yacon provide insights into Asteraceae paleo-polyploidization history and plant inulin production.</title>
        <authorList>
            <person name="Fan W."/>
            <person name="Wang S."/>
            <person name="Wang H."/>
            <person name="Wang A."/>
            <person name="Jiang F."/>
            <person name="Liu H."/>
            <person name="Zhao H."/>
            <person name="Xu D."/>
            <person name="Zhang Y."/>
        </authorList>
    </citation>
    <scope>NUCLEOTIDE SEQUENCE [LARGE SCALE GENOMIC DNA]</scope>
    <source>
        <strain evidence="2">cv. Punajuju</strain>
        <tissue evidence="1">Leaves</tissue>
    </source>
</reference>
<keyword evidence="2" id="KW-1185">Reference proteome</keyword>
<proteinExistence type="predicted"/>
<reference evidence="2" key="1">
    <citation type="journal article" date="2022" name="Mol. Ecol. Resour.">
        <title>The genomes of chicory, endive, great burdock and yacon provide insights into Asteraceae palaeo-polyploidization history and plant inulin production.</title>
        <authorList>
            <person name="Fan W."/>
            <person name="Wang S."/>
            <person name="Wang H."/>
            <person name="Wang A."/>
            <person name="Jiang F."/>
            <person name="Liu H."/>
            <person name="Zhao H."/>
            <person name="Xu D."/>
            <person name="Zhang Y."/>
        </authorList>
    </citation>
    <scope>NUCLEOTIDE SEQUENCE [LARGE SCALE GENOMIC DNA]</scope>
    <source>
        <strain evidence="2">cv. Punajuju</strain>
    </source>
</reference>
<dbReference type="Proteomes" id="UP001055811">
    <property type="component" value="Linkage Group LG09"/>
</dbReference>
<accession>A0ACB8Z0C0</accession>
<organism evidence="1 2">
    <name type="scientific">Cichorium intybus</name>
    <name type="common">Chicory</name>
    <dbReference type="NCBI Taxonomy" id="13427"/>
    <lineage>
        <taxon>Eukaryota</taxon>
        <taxon>Viridiplantae</taxon>
        <taxon>Streptophyta</taxon>
        <taxon>Embryophyta</taxon>
        <taxon>Tracheophyta</taxon>
        <taxon>Spermatophyta</taxon>
        <taxon>Magnoliopsida</taxon>
        <taxon>eudicotyledons</taxon>
        <taxon>Gunneridae</taxon>
        <taxon>Pentapetalae</taxon>
        <taxon>asterids</taxon>
        <taxon>campanulids</taxon>
        <taxon>Asterales</taxon>
        <taxon>Asteraceae</taxon>
        <taxon>Cichorioideae</taxon>
        <taxon>Cichorieae</taxon>
        <taxon>Cichoriinae</taxon>
        <taxon>Cichorium</taxon>
    </lineage>
</organism>
<dbReference type="EMBL" id="CM042017">
    <property type="protein sequence ID" value="KAI3689710.1"/>
    <property type="molecule type" value="Genomic_DNA"/>
</dbReference>
<evidence type="ECO:0000313" key="1">
    <source>
        <dbReference type="EMBL" id="KAI3689710.1"/>
    </source>
</evidence>
<sequence>MEYKTSQTKSHLPSTSGAPPPRVLFLINSYSSLPPNSKVGVSPEFTFHPIDFQAPVYPYTFQPSPDDFPRDRSTIFSTSIEQYCNLSNAGICLNHGVFLMRC</sequence>